<dbReference type="Pfam" id="PF01596">
    <property type="entry name" value="Methyltransf_3"/>
    <property type="match status" value="1"/>
</dbReference>
<comment type="caution">
    <text evidence="4">The sequence shown here is derived from an EMBL/GenBank/DDBJ whole genome shotgun (WGS) entry which is preliminary data.</text>
</comment>
<sequence length="219" mass="23676">MTKGNETKITDELYAYALAHNPPLDVVQRELVRTTYAELPDQAGMQSAQEQGPLLAFLVRLTGSRHIVEVGTFTGFSALSMAQALPPGGVLIACDISEEWTAYGQDAWERAGVADRIDLRIAPALDALRAMPAEPHIDMAYLDADKGNYIAYWEELVPRMNPGGLVVTDNVLFHGRVTDPLATGGAAAIRGFNDHVAADARMESVLLTVADGLTLSRKK</sequence>
<protein>
    <submittedName>
        <fullName evidence="4">O-methyltransferase</fullName>
    </submittedName>
</protein>
<dbReference type="CDD" id="cd02440">
    <property type="entry name" value="AdoMet_MTases"/>
    <property type="match status" value="1"/>
</dbReference>
<proteinExistence type="predicted"/>
<dbReference type="InterPro" id="IPR002935">
    <property type="entry name" value="SAM_O-MeTrfase"/>
</dbReference>
<dbReference type="RefSeq" id="WP_147985212.1">
    <property type="nucleotide sequence ID" value="NZ_RDBM01000037.1"/>
</dbReference>
<dbReference type="GO" id="GO:0008757">
    <property type="term" value="F:S-adenosylmethionine-dependent methyltransferase activity"/>
    <property type="evidence" value="ECO:0007669"/>
    <property type="project" value="TreeGrafter"/>
</dbReference>
<name>A0A652KLF0_9ACTN</name>
<gene>
    <name evidence="4" type="ORF">EAO74_28990</name>
</gene>
<dbReference type="PROSITE" id="PS51682">
    <property type="entry name" value="SAM_OMT_I"/>
    <property type="match status" value="1"/>
</dbReference>
<keyword evidence="1 4" id="KW-0489">Methyltransferase</keyword>
<evidence type="ECO:0000313" key="4">
    <source>
        <dbReference type="EMBL" id="TXS24471.1"/>
    </source>
</evidence>
<dbReference type="GO" id="GO:0008171">
    <property type="term" value="F:O-methyltransferase activity"/>
    <property type="evidence" value="ECO:0007669"/>
    <property type="project" value="InterPro"/>
</dbReference>
<dbReference type="GO" id="GO:0032259">
    <property type="term" value="P:methylation"/>
    <property type="evidence" value="ECO:0007669"/>
    <property type="project" value="UniProtKB-KW"/>
</dbReference>
<dbReference type="AlphaFoldDB" id="A0A652KLF0"/>
<dbReference type="InterPro" id="IPR050362">
    <property type="entry name" value="Cation-dep_OMT"/>
</dbReference>
<dbReference type="PANTHER" id="PTHR10509:SF14">
    <property type="entry name" value="CAFFEOYL-COA O-METHYLTRANSFERASE 3-RELATED"/>
    <property type="match status" value="1"/>
</dbReference>
<dbReference type="SUPFAM" id="SSF53335">
    <property type="entry name" value="S-adenosyl-L-methionine-dependent methyltransferases"/>
    <property type="match status" value="1"/>
</dbReference>
<reference evidence="4" key="1">
    <citation type="submission" date="2018-10" db="EMBL/GenBank/DDBJ databases">
        <authorList>
            <person name="Hariharan J."/>
            <person name="Choudoir M.J."/>
            <person name="Diebold P."/>
            <person name="Panke-Buisse K."/>
            <person name="Campbell A.N."/>
            <person name="Buckley D.H."/>
        </authorList>
    </citation>
    <scope>NUCLEOTIDE SEQUENCE</scope>
    <source>
        <strain evidence="4">Gb1</strain>
    </source>
</reference>
<evidence type="ECO:0000256" key="3">
    <source>
        <dbReference type="ARBA" id="ARBA00022691"/>
    </source>
</evidence>
<dbReference type="EMBL" id="RDBM01000037">
    <property type="protein sequence ID" value="TXS24471.1"/>
    <property type="molecule type" value="Genomic_DNA"/>
</dbReference>
<keyword evidence="2 4" id="KW-0808">Transferase</keyword>
<evidence type="ECO:0000256" key="1">
    <source>
        <dbReference type="ARBA" id="ARBA00022603"/>
    </source>
</evidence>
<dbReference type="InterPro" id="IPR029063">
    <property type="entry name" value="SAM-dependent_MTases_sf"/>
</dbReference>
<evidence type="ECO:0000256" key="2">
    <source>
        <dbReference type="ARBA" id="ARBA00022679"/>
    </source>
</evidence>
<keyword evidence="3" id="KW-0949">S-adenosyl-L-methionine</keyword>
<dbReference type="Gene3D" id="3.40.50.150">
    <property type="entry name" value="Vaccinia Virus protein VP39"/>
    <property type="match status" value="1"/>
</dbReference>
<accession>A0A652KLF0</accession>
<organism evidence="4">
    <name type="scientific">Streptomyces sp. gb1(2016)</name>
    <dbReference type="NCBI Taxonomy" id="1828321"/>
    <lineage>
        <taxon>Bacteria</taxon>
        <taxon>Bacillati</taxon>
        <taxon>Actinomycetota</taxon>
        <taxon>Actinomycetes</taxon>
        <taxon>Kitasatosporales</taxon>
        <taxon>Streptomycetaceae</taxon>
        <taxon>Streptomyces</taxon>
    </lineage>
</organism>
<dbReference type="PANTHER" id="PTHR10509">
    <property type="entry name" value="O-METHYLTRANSFERASE-RELATED"/>
    <property type="match status" value="1"/>
</dbReference>